<dbReference type="Proteomes" id="UP000094385">
    <property type="component" value="Unassembled WGS sequence"/>
</dbReference>
<dbReference type="OrthoDB" id="1681765at2759"/>
<protein>
    <recommendedName>
        <fullName evidence="1">DUF8040 domain-containing protein</fullName>
    </recommendedName>
</protein>
<evidence type="ECO:0000313" key="2">
    <source>
        <dbReference type="EMBL" id="ODQ70028.1"/>
    </source>
</evidence>
<feature type="domain" description="DUF8040" evidence="1">
    <location>
        <begin position="1"/>
        <end position="51"/>
    </location>
</feature>
<name>A0A1E3PXL9_LIPST</name>
<sequence length="60" mass="6952">MSRDTFISLHNWLVNHTQLRASMHVSVEPKPAIFLHIVSRPASQRETMERYFVGSRVASE</sequence>
<organism evidence="2 3">
    <name type="scientific">Lipomyces starkeyi NRRL Y-11557</name>
    <dbReference type="NCBI Taxonomy" id="675824"/>
    <lineage>
        <taxon>Eukaryota</taxon>
        <taxon>Fungi</taxon>
        <taxon>Dikarya</taxon>
        <taxon>Ascomycota</taxon>
        <taxon>Saccharomycotina</taxon>
        <taxon>Lipomycetes</taxon>
        <taxon>Lipomycetales</taxon>
        <taxon>Lipomycetaceae</taxon>
        <taxon>Lipomyces</taxon>
    </lineage>
</organism>
<keyword evidence="3" id="KW-1185">Reference proteome</keyword>
<evidence type="ECO:0000313" key="3">
    <source>
        <dbReference type="Proteomes" id="UP000094385"/>
    </source>
</evidence>
<dbReference type="EMBL" id="KV454301">
    <property type="protein sequence ID" value="ODQ70028.1"/>
    <property type="molecule type" value="Genomic_DNA"/>
</dbReference>
<reference evidence="2 3" key="1">
    <citation type="journal article" date="2016" name="Proc. Natl. Acad. Sci. U.S.A.">
        <title>Comparative genomics of biotechnologically important yeasts.</title>
        <authorList>
            <person name="Riley R."/>
            <person name="Haridas S."/>
            <person name="Wolfe K.H."/>
            <person name="Lopes M.R."/>
            <person name="Hittinger C.T."/>
            <person name="Goeker M."/>
            <person name="Salamov A.A."/>
            <person name="Wisecaver J.H."/>
            <person name="Long T.M."/>
            <person name="Calvey C.H."/>
            <person name="Aerts A.L."/>
            <person name="Barry K.W."/>
            <person name="Choi C."/>
            <person name="Clum A."/>
            <person name="Coughlan A.Y."/>
            <person name="Deshpande S."/>
            <person name="Douglass A.P."/>
            <person name="Hanson S.J."/>
            <person name="Klenk H.-P."/>
            <person name="LaButti K.M."/>
            <person name="Lapidus A."/>
            <person name="Lindquist E.A."/>
            <person name="Lipzen A.M."/>
            <person name="Meier-Kolthoff J.P."/>
            <person name="Ohm R.A."/>
            <person name="Otillar R.P."/>
            <person name="Pangilinan J.L."/>
            <person name="Peng Y."/>
            <person name="Rokas A."/>
            <person name="Rosa C.A."/>
            <person name="Scheuner C."/>
            <person name="Sibirny A.A."/>
            <person name="Slot J.C."/>
            <person name="Stielow J.B."/>
            <person name="Sun H."/>
            <person name="Kurtzman C.P."/>
            <person name="Blackwell M."/>
            <person name="Grigoriev I.V."/>
            <person name="Jeffries T.W."/>
        </authorList>
    </citation>
    <scope>NUCLEOTIDE SEQUENCE [LARGE SCALE GENOMIC DNA]</scope>
    <source>
        <strain evidence="2 3">NRRL Y-11557</strain>
    </source>
</reference>
<dbReference type="InterPro" id="IPR058353">
    <property type="entry name" value="DUF8040"/>
</dbReference>
<accession>A0A1E3PXL9</accession>
<proteinExistence type="predicted"/>
<dbReference type="AlphaFoldDB" id="A0A1E3PXL9"/>
<evidence type="ECO:0000259" key="1">
    <source>
        <dbReference type="Pfam" id="PF26138"/>
    </source>
</evidence>
<gene>
    <name evidence="2" type="ORF">LIPSTDRAFT_75018</name>
</gene>
<dbReference type="Pfam" id="PF26138">
    <property type="entry name" value="DUF8040"/>
    <property type="match status" value="1"/>
</dbReference>